<name>A0ABR2TCG1_9ROSI</name>
<gene>
    <name evidence="2" type="ORF">V6N11_077193</name>
</gene>
<feature type="region of interest" description="Disordered" evidence="1">
    <location>
        <begin position="1"/>
        <end position="23"/>
    </location>
</feature>
<evidence type="ECO:0000313" key="3">
    <source>
        <dbReference type="Proteomes" id="UP001396334"/>
    </source>
</evidence>
<sequence>MSSSSSEDSNGGARRGADFEGSSLTRRRANNEIWPGPFLEDLVVQVAIDTRHSLGRLAAASALANVFQHIISSHLAQC</sequence>
<evidence type="ECO:0000256" key="1">
    <source>
        <dbReference type="SAM" id="MobiDB-lite"/>
    </source>
</evidence>
<keyword evidence="3" id="KW-1185">Reference proteome</keyword>
<evidence type="ECO:0000313" key="2">
    <source>
        <dbReference type="EMBL" id="KAK9035144.1"/>
    </source>
</evidence>
<dbReference type="Proteomes" id="UP001396334">
    <property type="component" value="Unassembled WGS sequence"/>
</dbReference>
<comment type="caution">
    <text evidence="2">The sequence shown here is derived from an EMBL/GenBank/DDBJ whole genome shotgun (WGS) entry which is preliminary data.</text>
</comment>
<dbReference type="EMBL" id="JBBPBN010000006">
    <property type="protein sequence ID" value="KAK9035144.1"/>
    <property type="molecule type" value="Genomic_DNA"/>
</dbReference>
<proteinExistence type="predicted"/>
<organism evidence="2 3">
    <name type="scientific">Hibiscus sabdariffa</name>
    <name type="common">roselle</name>
    <dbReference type="NCBI Taxonomy" id="183260"/>
    <lineage>
        <taxon>Eukaryota</taxon>
        <taxon>Viridiplantae</taxon>
        <taxon>Streptophyta</taxon>
        <taxon>Embryophyta</taxon>
        <taxon>Tracheophyta</taxon>
        <taxon>Spermatophyta</taxon>
        <taxon>Magnoliopsida</taxon>
        <taxon>eudicotyledons</taxon>
        <taxon>Gunneridae</taxon>
        <taxon>Pentapetalae</taxon>
        <taxon>rosids</taxon>
        <taxon>malvids</taxon>
        <taxon>Malvales</taxon>
        <taxon>Malvaceae</taxon>
        <taxon>Malvoideae</taxon>
        <taxon>Hibiscus</taxon>
    </lineage>
</organism>
<protein>
    <submittedName>
        <fullName evidence="2">Uncharacterized protein</fullName>
    </submittedName>
</protein>
<reference evidence="2 3" key="1">
    <citation type="journal article" date="2024" name="G3 (Bethesda)">
        <title>Genome assembly of Hibiscus sabdariffa L. provides insights into metabolisms of medicinal natural products.</title>
        <authorList>
            <person name="Kim T."/>
        </authorList>
    </citation>
    <scope>NUCLEOTIDE SEQUENCE [LARGE SCALE GENOMIC DNA]</scope>
    <source>
        <strain evidence="2">TK-2024</strain>
        <tissue evidence="2">Old leaves</tissue>
    </source>
</reference>
<accession>A0ABR2TCG1</accession>